<dbReference type="KEGG" id="vg:77953145"/>
<sequence>MSSNLPNQQHGVLQGRQNPQGQNQTQQQPNILAGLAQFATKFSPNQNGQGGMSSLYSYGSSRTNYASLLGLEDTINEEQVKAQALNEGGTVAQTLVNICIHRKQTNPFYATWRAALERFKVPRKNLPQEPALVEFVNRIDSVQNLHHFILAQAGVQAGSEMGYALTQGDETIRGDRAKIQDIWYRCCVDTINLQFIDSLINGADGTQIFYRLSQVAKQVLMELEPKIYDMVATRYTFANVSCPYSKGNLTTIMDKSSTPNPLLQVADPTDLGFGGSIFDVNNPLSAGTGNDSADIRALNEFVRQKALGTPSQPVADRYEDRSVIHSMYNDYDRPNLRLEEMTMENRHKFHMNQYATNIPGTEWYLMRDEDAKLILKNMRKDDGTSFRWIDTRCVGTVPVYRLNWQEGTFNFRLVKHNLQVWDLMGTLLSNPEKLLPFMYEEDGVQKTTFDLSVLETDKFVRDNVVVPLGEMKDLEKEPNVLIGNRAVNSNQGNEATMSRLTVLTKTYDPKGKLDAFALPTVITREWHMEDTIEMDWFYDDFKFMVRGNKNDVSDTSRVLRHIKAVLDKYQGIEFAEFITPYLTNLVNRWLIEARGYTETKADALASPGSSYLRISNVFTDLDDLVQHLNNNDQPTLRAFLDYKNNDFLRSGIEILATPEDVKAEYESKYKSEEDEVIRAAMIKAGEKSILIKRDTLLLNMVKEAGPRTPDAVVIKKSGNPELFAIVQKSLNTVQKHFTHEPQILIKFNKDEGNKVWVATRSDFDQENVFVLRAISEGQEYCHPYPICE</sequence>
<evidence type="ECO:0000313" key="3">
    <source>
        <dbReference type="Proteomes" id="UP000828443"/>
    </source>
</evidence>
<reference evidence="2" key="1">
    <citation type="journal article" date="2021" name="Viruses">
        <title>Novel Viruses That Lyse Plant and Human Strains of Kosakonia cowanii.</title>
        <authorList>
            <person name="Petrzik K."/>
            <person name="Brazdova S."/>
            <person name="Krawczyk K."/>
        </authorList>
    </citation>
    <scope>NUCLEOTIDE SEQUENCE</scope>
</reference>
<name>A0AAE7WF73_9CAUD</name>
<feature type="compositionally biased region" description="Polar residues" evidence="1">
    <location>
        <begin position="1"/>
        <end position="11"/>
    </location>
</feature>
<keyword evidence="3" id="KW-1185">Reference proteome</keyword>
<feature type="compositionally biased region" description="Low complexity" evidence="1">
    <location>
        <begin position="14"/>
        <end position="27"/>
    </location>
</feature>
<organism evidence="2 3">
    <name type="scientific">Kosakonia phage Kc263</name>
    <dbReference type="NCBI Taxonomy" id="2863194"/>
    <lineage>
        <taxon>Viruses</taxon>
        <taxon>Duplodnaviria</taxon>
        <taxon>Heunggongvirae</taxon>
        <taxon>Uroviricota</taxon>
        <taxon>Caudoviricetes</taxon>
        <taxon>Chimalliviridae</taxon>
        <taxon>Branisovskavirus</taxon>
        <taxon>Branisovskavirus Kc263</taxon>
    </lineage>
</organism>
<dbReference type="EMBL" id="MZ348422">
    <property type="protein sequence ID" value="QYN79968.1"/>
    <property type="molecule type" value="Genomic_DNA"/>
</dbReference>
<protein>
    <submittedName>
        <fullName evidence="2">Uncharacterized protein</fullName>
    </submittedName>
</protein>
<evidence type="ECO:0000313" key="2">
    <source>
        <dbReference type="EMBL" id="QYN79968.1"/>
    </source>
</evidence>
<dbReference type="GeneID" id="77953145"/>
<dbReference type="Proteomes" id="UP000828443">
    <property type="component" value="Segment"/>
</dbReference>
<accession>A0AAE7WF73</accession>
<feature type="region of interest" description="Disordered" evidence="1">
    <location>
        <begin position="1"/>
        <end position="27"/>
    </location>
</feature>
<dbReference type="RefSeq" id="YP_010676780.1">
    <property type="nucleotide sequence ID" value="NC_071015.1"/>
</dbReference>
<proteinExistence type="predicted"/>
<evidence type="ECO:0000256" key="1">
    <source>
        <dbReference type="SAM" id="MobiDB-lite"/>
    </source>
</evidence>